<feature type="region of interest" description="Disordered" evidence="5">
    <location>
        <begin position="1"/>
        <end position="86"/>
    </location>
</feature>
<dbReference type="InterPro" id="IPR051187">
    <property type="entry name" value="Pre-mRNA_3'-end_processing_reg"/>
</dbReference>
<proteinExistence type="inferred from homology"/>
<feature type="compositionally biased region" description="Acidic residues" evidence="5">
    <location>
        <begin position="47"/>
        <end position="65"/>
    </location>
</feature>
<keyword evidence="3" id="KW-0507">mRNA processing</keyword>
<evidence type="ECO:0000256" key="1">
    <source>
        <dbReference type="ARBA" id="ARBA00004123"/>
    </source>
</evidence>
<accession>A0AA36G6I1</accession>
<evidence type="ECO:0000313" key="8">
    <source>
        <dbReference type="Proteomes" id="UP001177023"/>
    </source>
</evidence>
<evidence type="ECO:0000256" key="5">
    <source>
        <dbReference type="SAM" id="MobiDB-lite"/>
    </source>
</evidence>
<evidence type="ECO:0000313" key="7">
    <source>
        <dbReference type="EMBL" id="CAJ0581164.1"/>
    </source>
</evidence>
<feature type="region of interest" description="Disordered" evidence="5">
    <location>
        <begin position="338"/>
        <end position="441"/>
    </location>
</feature>
<comment type="caution">
    <text evidence="7">The sequence shown here is derived from an EMBL/GenBank/DDBJ whole genome shotgun (WGS) entry which is preliminary data.</text>
</comment>
<gene>
    <name evidence="7" type="ORF">MSPICULIGERA_LOCUS19331</name>
</gene>
<protein>
    <recommendedName>
        <fullName evidence="6">Pre-mRNA polyadenylation factor Fip1 domain-containing protein</fullName>
    </recommendedName>
</protein>
<evidence type="ECO:0000256" key="2">
    <source>
        <dbReference type="ARBA" id="ARBA00007459"/>
    </source>
</evidence>
<reference evidence="7" key="1">
    <citation type="submission" date="2023-06" db="EMBL/GenBank/DDBJ databases">
        <authorList>
            <person name="Delattre M."/>
        </authorList>
    </citation>
    <scope>NUCLEOTIDE SEQUENCE</scope>
    <source>
        <strain evidence="7">AF72</strain>
    </source>
</reference>
<dbReference type="InterPro" id="IPR007854">
    <property type="entry name" value="Fip1_dom"/>
</dbReference>
<dbReference type="GO" id="GO:0005847">
    <property type="term" value="C:mRNA cleavage and polyadenylation specificity factor complex"/>
    <property type="evidence" value="ECO:0007669"/>
    <property type="project" value="TreeGrafter"/>
</dbReference>
<dbReference type="PANTHER" id="PTHR13484">
    <property type="entry name" value="FIP1-LIKE 1 PROTEIN"/>
    <property type="match status" value="1"/>
</dbReference>
<keyword evidence="8" id="KW-1185">Reference proteome</keyword>
<evidence type="ECO:0000259" key="6">
    <source>
        <dbReference type="Pfam" id="PF05182"/>
    </source>
</evidence>
<feature type="compositionally biased region" description="Basic and acidic residues" evidence="5">
    <location>
        <begin position="68"/>
        <end position="79"/>
    </location>
</feature>
<dbReference type="PANTHER" id="PTHR13484:SF0">
    <property type="entry name" value="PRE-MRNA 3'-END-PROCESSING FACTOR FIP1"/>
    <property type="match status" value="1"/>
</dbReference>
<dbReference type="Pfam" id="PF05182">
    <property type="entry name" value="Fip1"/>
    <property type="match status" value="1"/>
</dbReference>
<evidence type="ECO:0000256" key="4">
    <source>
        <dbReference type="ARBA" id="ARBA00023242"/>
    </source>
</evidence>
<keyword evidence="4" id="KW-0539">Nucleus</keyword>
<feature type="compositionally biased region" description="Basic and acidic residues" evidence="5">
    <location>
        <begin position="346"/>
        <end position="355"/>
    </location>
</feature>
<dbReference type="GO" id="GO:0006397">
    <property type="term" value="P:mRNA processing"/>
    <property type="evidence" value="ECO:0007669"/>
    <property type="project" value="UniProtKB-KW"/>
</dbReference>
<dbReference type="EMBL" id="CATQJA010002662">
    <property type="protein sequence ID" value="CAJ0581164.1"/>
    <property type="molecule type" value="Genomic_DNA"/>
</dbReference>
<feature type="domain" description="Pre-mRNA polyadenylation factor Fip1" evidence="6">
    <location>
        <begin position="127"/>
        <end position="168"/>
    </location>
</feature>
<comment type="similarity">
    <text evidence="2">Belongs to the FIP1 family.</text>
</comment>
<evidence type="ECO:0000256" key="3">
    <source>
        <dbReference type="ARBA" id="ARBA00022664"/>
    </source>
</evidence>
<comment type="subcellular location">
    <subcellularLocation>
        <location evidence="1">Nucleus</location>
    </subcellularLocation>
</comment>
<feature type="compositionally biased region" description="Basic residues" evidence="5">
    <location>
        <begin position="358"/>
        <end position="376"/>
    </location>
</feature>
<name>A0AA36G6I1_9BILA</name>
<organism evidence="7 8">
    <name type="scientific">Mesorhabditis spiculigera</name>
    <dbReference type="NCBI Taxonomy" id="96644"/>
    <lineage>
        <taxon>Eukaryota</taxon>
        <taxon>Metazoa</taxon>
        <taxon>Ecdysozoa</taxon>
        <taxon>Nematoda</taxon>
        <taxon>Chromadorea</taxon>
        <taxon>Rhabditida</taxon>
        <taxon>Rhabditina</taxon>
        <taxon>Rhabditomorpha</taxon>
        <taxon>Rhabditoidea</taxon>
        <taxon>Rhabditidae</taxon>
        <taxon>Mesorhabditinae</taxon>
        <taxon>Mesorhabditis</taxon>
    </lineage>
</organism>
<sequence length="441" mass="50068">METVEARAEDTTPPFTTKPDDLDDDQLYGNLTQRAVPSERPPSAIDNADEERPDDADGITEDNGDSAENAKKSKAKDIFGDDDSDDDVQVTIGDVVPLAHRPVPHQPPAAKLDLDHVPSVAGQIIYDLDLAQMAEKPWRNPGANTHDYFNYGFNEVTWNLYCERQKKLNLEFGHNQAAVNRHLMDSIKLPNPQGPIIRTVYTNLVTGRRDSPDNSNRAARTLDKVKLAQTAPQAGFKVNFQFDFSKPPPNFPPIPPVVKPGEAPPGLDSPVTTLAGFTPNKPPPLFDLSVPPPNFSMPPPGFPPIPNMVMPGLPGMAGPFPTMPLINSQMVKRELPPGTEEFDAQDYGKSRRDYQSTRTRRRSRSRSRSRSPKRRRESRDDERKHRRHRSRSTDRDRHDRKERRDRDRKDKDEDRDRKKRRRDEDDGEKKRRDDAITEITE</sequence>
<feature type="non-terminal residue" evidence="7">
    <location>
        <position position="1"/>
    </location>
</feature>
<dbReference type="AlphaFoldDB" id="A0AA36G6I1"/>
<feature type="compositionally biased region" description="Basic and acidic residues" evidence="5">
    <location>
        <begin position="1"/>
        <end position="10"/>
    </location>
</feature>
<feature type="compositionally biased region" description="Basic and acidic residues" evidence="5">
    <location>
        <begin position="391"/>
        <end position="435"/>
    </location>
</feature>
<dbReference type="Proteomes" id="UP001177023">
    <property type="component" value="Unassembled WGS sequence"/>
</dbReference>